<evidence type="ECO:0000256" key="6">
    <source>
        <dbReference type="ARBA" id="ARBA00022618"/>
    </source>
</evidence>
<evidence type="ECO:0000256" key="13">
    <source>
        <dbReference type="ARBA" id="ARBA00047833"/>
    </source>
</evidence>
<dbReference type="Gene3D" id="3.40.1190.10">
    <property type="entry name" value="Mur-like, catalytic domain"/>
    <property type="match status" value="1"/>
</dbReference>
<dbReference type="InterPro" id="IPR036615">
    <property type="entry name" value="Mur_ligase_C_dom_sf"/>
</dbReference>
<dbReference type="HAMAP" id="MF_00046">
    <property type="entry name" value="MurC"/>
    <property type="match status" value="1"/>
</dbReference>
<evidence type="ECO:0000259" key="18">
    <source>
        <dbReference type="Pfam" id="PF08245"/>
    </source>
</evidence>
<dbReference type="EC" id="6.3.2.8" evidence="3 14"/>
<dbReference type="GO" id="GO:0071555">
    <property type="term" value="P:cell wall organization"/>
    <property type="evidence" value="ECO:0007669"/>
    <property type="project" value="UniProtKB-KW"/>
</dbReference>
<keyword evidence="5 14" id="KW-0436">Ligase</keyword>
<feature type="domain" description="Mur ligase central" evidence="18">
    <location>
        <begin position="119"/>
        <end position="294"/>
    </location>
</feature>
<evidence type="ECO:0000256" key="10">
    <source>
        <dbReference type="ARBA" id="ARBA00022984"/>
    </source>
</evidence>
<dbReference type="EMBL" id="NBXE01000019">
    <property type="protein sequence ID" value="RFA27450.1"/>
    <property type="molecule type" value="Genomic_DNA"/>
</dbReference>
<feature type="compositionally biased region" description="Low complexity" evidence="15">
    <location>
        <begin position="468"/>
        <end position="497"/>
    </location>
</feature>
<dbReference type="InterPro" id="IPR050061">
    <property type="entry name" value="MurCDEF_pg_biosynth"/>
</dbReference>
<dbReference type="PANTHER" id="PTHR43445:SF3">
    <property type="entry name" value="UDP-N-ACETYLMURAMATE--L-ALANINE LIGASE"/>
    <property type="match status" value="1"/>
</dbReference>
<evidence type="ECO:0000256" key="1">
    <source>
        <dbReference type="ARBA" id="ARBA00004496"/>
    </source>
</evidence>
<evidence type="ECO:0000256" key="11">
    <source>
        <dbReference type="ARBA" id="ARBA00023306"/>
    </source>
</evidence>
<feature type="domain" description="Mur ligase N-terminal catalytic" evidence="16">
    <location>
        <begin position="16"/>
        <end position="114"/>
    </location>
</feature>
<dbReference type="Gene3D" id="3.90.190.20">
    <property type="entry name" value="Mur ligase, C-terminal domain"/>
    <property type="match status" value="1"/>
</dbReference>
<evidence type="ECO:0000313" key="20">
    <source>
        <dbReference type="Proteomes" id="UP000257080"/>
    </source>
</evidence>
<dbReference type="AlphaFoldDB" id="A0A3E0WCK2"/>
<dbReference type="Pfam" id="PF01225">
    <property type="entry name" value="Mur_ligase"/>
    <property type="match status" value="1"/>
</dbReference>
<dbReference type="PANTHER" id="PTHR43445">
    <property type="entry name" value="UDP-N-ACETYLMURAMATE--L-ALANINE LIGASE-RELATED"/>
    <property type="match status" value="1"/>
</dbReference>
<protein>
    <recommendedName>
        <fullName evidence="3 14">UDP-N-acetylmuramate--L-alanine ligase</fullName>
        <ecNumber evidence="3 14">6.3.2.8</ecNumber>
    </recommendedName>
    <alternativeName>
        <fullName evidence="14">UDP-N-acetylmuramoyl-L-alanine synthetase</fullName>
    </alternativeName>
</protein>
<dbReference type="Pfam" id="PF08245">
    <property type="entry name" value="Mur_ligase_M"/>
    <property type="match status" value="1"/>
</dbReference>
<dbReference type="InterPro" id="IPR004101">
    <property type="entry name" value="Mur_ligase_C"/>
</dbReference>
<dbReference type="GO" id="GO:0008360">
    <property type="term" value="P:regulation of cell shape"/>
    <property type="evidence" value="ECO:0007669"/>
    <property type="project" value="UniProtKB-KW"/>
</dbReference>
<dbReference type="GO" id="GO:0005737">
    <property type="term" value="C:cytoplasm"/>
    <property type="evidence" value="ECO:0007669"/>
    <property type="project" value="UniProtKB-SubCell"/>
</dbReference>
<keyword evidence="4 14" id="KW-0963">Cytoplasm</keyword>
<evidence type="ECO:0000256" key="8">
    <source>
        <dbReference type="ARBA" id="ARBA00022840"/>
    </source>
</evidence>
<evidence type="ECO:0000256" key="12">
    <source>
        <dbReference type="ARBA" id="ARBA00023316"/>
    </source>
</evidence>
<dbReference type="GO" id="GO:0005524">
    <property type="term" value="F:ATP binding"/>
    <property type="evidence" value="ECO:0007669"/>
    <property type="project" value="UniProtKB-UniRule"/>
</dbReference>
<dbReference type="Gene3D" id="3.40.50.720">
    <property type="entry name" value="NAD(P)-binding Rossmann-like Domain"/>
    <property type="match status" value="1"/>
</dbReference>
<keyword evidence="8 14" id="KW-0067">ATP-binding</keyword>
<feature type="domain" description="Mur ligase C-terminal" evidence="17">
    <location>
        <begin position="317"/>
        <end position="447"/>
    </location>
</feature>
<dbReference type="GO" id="GO:0051301">
    <property type="term" value="P:cell division"/>
    <property type="evidence" value="ECO:0007669"/>
    <property type="project" value="UniProtKB-KW"/>
</dbReference>
<dbReference type="GO" id="GO:0009252">
    <property type="term" value="P:peptidoglycan biosynthetic process"/>
    <property type="evidence" value="ECO:0007669"/>
    <property type="project" value="UniProtKB-UniRule"/>
</dbReference>
<keyword evidence="12 14" id="KW-0961">Cell wall biogenesis/degradation</keyword>
<comment type="similarity">
    <text evidence="14">Belongs to the MurCDEF family.</text>
</comment>
<dbReference type="SUPFAM" id="SSF51984">
    <property type="entry name" value="MurCD N-terminal domain"/>
    <property type="match status" value="1"/>
</dbReference>
<dbReference type="UniPathway" id="UPA00219"/>
<name>A0A3E0WCK2_9MICO</name>
<keyword evidence="7 14" id="KW-0547">Nucleotide-binding</keyword>
<evidence type="ECO:0000256" key="3">
    <source>
        <dbReference type="ARBA" id="ARBA00012211"/>
    </source>
</evidence>
<evidence type="ECO:0000256" key="7">
    <source>
        <dbReference type="ARBA" id="ARBA00022741"/>
    </source>
</evidence>
<keyword evidence="11 14" id="KW-0131">Cell cycle</keyword>
<keyword evidence="10 14" id="KW-0573">Peptidoglycan synthesis</keyword>
<evidence type="ECO:0000256" key="14">
    <source>
        <dbReference type="HAMAP-Rule" id="MF_00046"/>
    </source>
</evidence>
<evidence type="ECO:0000313" key="19">
    <source>
        <dbReference type="EMBL" id="RFA27450.1"/>
    </source>
</evidence>
<feature type="region of interest" description="Disordered" evidence="15">
    <location>
        <begin position="468"/>
        <end position="503"/>
    </location>
</feature>
<comment type="caution">
    <text evidence="19">The sequence shown here is derived from an EMBL/GenBank/DDBJ whole genome shotgun (WGS) entry which is preliminary data.</text>
</comment>
<dbReference type="InterPro" id="IPR036565">
    <property type="entry name" value="Mur-like_cat_sf"/>
</dbReference>
<evidence type="ECO:0000256" key="2">
    <source>
        <dbReference type="ARBA" id="ARBA00004752"/>
    </source>
</evidence>
<reference evidence="19 20" key="1">
    <citation type="submission" date="2017-04" db="EMBL/GenBank/DDBJ databases">
        <title>Comparative genome analysis of Subtercola boreus.</title>
        <authorList>
            <person name="Cho Y.-J."/>
            <person name="Cho A."/>
            <person name="Kim O.-S."/>
            <person name="Lee J.-I."/>
        </authorList>
    </citation>
    <scope>NUCLEOTIDE SEQUENCE [LARGE SCALE GENOMIC DNA]</scope>
    <source>
        <strain evidence="19 20">P28004</strain>
    </source>
</reference>
<evidence type="ECO:0000259" key="17">
    <source>
        <dbReference type="Pfam" id="PF02875"/>
    </source>
</evidence>
<comment type="subcellular location">
    <subcellularLocation>
        <location evidence="1 14">Cytoplasm</location>
    </subcellularLocation>
</comment>
<comment type="catalytic activity">
    <reaction evidence="13 14">
        <text>UDP-N-acetyl-alpha-D-muramate + L-alanine + ATP = UDP-N-acetyl-alpha-D-muramoyl-L-alanine + ADP + phosphate + H(+)</text>
        <dbReference type="Rhea" id="RHEA:23372"/>
        <dbReference type="ChEBI" id="CHEBI:15378"/>
        <dbReference type="ChEBI" id="CHEBI:30616"/>
        <dbReference type="ChEBI" id="CHEBI:43474"/>
        <dbReference type="ChEBI" id="CHEBI:57972"/>
        <dbReference type="ChEBI" id="CHEBI:70757"/>
        <dbReference type="ChEBI" id="CHEBI:83898"/>
        <dbReference type="ChEBI" id="CHEBI:456216"/>
        <dbReference type="EC" id="6.3.2.8"/>
    </reaction>
</comment>
<feature type="binding site" evidence="14">
    <location>
        <begin position="121"/>
        <end position="127"/>
    </location>
    <ligand>
        <name>ATP</name>
        <dbReference type="ChEBI" id="CHEBI:30616"/>
    </ligand>
</feature>
<accession>A0A3E0WCK2</accession>
<dbReference type="InterPro" id="IPR005758">
    <property type="entry name" value="UDP-N-AcMur_Ala_ligase_MurC"/>
</dbReference>
<dbReference type="InterPro" id="IPR013221">
    <property type="entry name" value="Mur_ligase_cen"/>
</dbReference>
<dbReference type="Pfam" id="PF02875">
    <property type="entry name" value="Mur_ligase_C"/>
    <property type="match status" value="1"/>
</dbReference>
<evidence type="ECO:0000256" key="5">
    <source>
        <dbReference type="ARBA" id="ARBA00022598"/>
    </source>
</evidence>
<evidence type="ECO:0000256" key="4">
    <source>
        <dbReference type="ARBA" id="ARBA00022490"/>
    </source>
</evidence>
<proteinExistence type="inferred from homology"/>
<keyword evidence="6 14" id="KW-0132">Cell division</keyword>
<dbReference type="SUPFAM" id="SSF53244">
    <property type="entry name" value="MurD-like peptide ligases, peptide-binding domain"/>
    <property type="match status" value="1"/>
</dbReference>
<comment type="function">
    <text evidence="14">Cell wall formation.</text>
</comment>
<dbReference type="GO" id="GO:0008763">
    <property type="term" value="F:UDP-N-acetylmuramate-L-alanine ligase activity"/>
    <property type="evidence" value="ECO:0007669"/>
    <property type="project" value="UniProtKB-UniRule"/>
</dbReference>
<organism evidence="19 20">
    <name type="scientific">Subtercola boreus</name>
    <dbReference type="NCBI Taxonomy" id="120213"/>
    <lineage>
        <taxon>Bacteria</taxon>
        <taxon>Bacillati</taxon>
        <taxon>Actinomycetota</taxon>
        <taxon>Actinomycetes</taxon>
        <taxon>Micrococcales</taxon>
        <taxon>Microbacteriaceae</taxon>
        <taxon>Subtercola</taxon>
    </lineage>
</organism>
<dbReference type="SUPFAM" id="SSF53623">
    <property type="entry name" value="MurD-like peptide ligases, catalytic domain"/>
    <property type="match status" value="1"/>
</dbReference>
<evidence type="ECO:0000256" key="9">
    <source>
        <dbReference type="ARBA" id="ARBA00022960"/>
    </source>
</evidence>
<comment type="pathway">
    <text evidence="2 14">Cell wall biogenesis; peptidoglycan biosynthesis.</text>
</comment>
<dbReference type="NCBIfam" id="TIGR01082">
    <property type="entry name" value="murC"/>
    <property type="match status" value="1"/>
</dbReference>
<sequence length="503" mass="51313">MIKPDLTLEIPAELGTVHFVGIGGAGMSGIARLFLAAGVTVTGSDRTDSKTAEKLRALGATVHVGHDAANLGDADTLVVTSALWPDNPELVLAQQRGLPVLHRSQALAWLVNRRRLISVAGAHGKTTSTGMIVQALLELGAAPSFVNGGVISALGTSSAWGEGELFVLEADESDGSFLLYDTAVALITNVDPDHLDHYGSNEAVEDAFVTFADKASELVVISSDDPGALRVGARLSASRVLTFGVASGADVRLHSVVADGPVSFAVEYLGVSYSGALRVPGTHNALNAAGAFAVLVGLGFDPAASVAALGAFDGTGRRFELHDTVRGVSVYDDYAHHPTEVDAALTAARTVVGDGRIIAVHQPHLYSRTQLLAGEFAAVLERTADFTVVLDVCGAREDPVPGVTGETVSSRFADPAHVAYLANWQAAADYTASIARPGDFVVTLGCGDVNLIVPQLLASLAAVPAGPADTASAGSASDAPAVAAASTRSTSGVSASAPAEGDA</sequence>
<dbReference type="InterPro" id="IPR000713">
    <property type="entry name" value="Mur_ligase_N"/>
</dbReference>
<gene>
    <name evidence="14" type="primary">murC</name>
    <name evidence="19" type="ORF">B7R25_06835</name>
</gene>
<evidence type="ECO:0000259" key="16">
    <source>
        <dbReference type="Pfam" id="PF01225"/>
    </source>
</evidence>
<evidence type="ECO:0000256" key="15">
    <source>
        <dbReference type="SAM" id="MobiDB-lite"/>
    </source>
</evidence>
<dbReference type="OrthoDB" id="9804126at2"/>
<dbReference type="Proteomes" id="UP000257080">
    <property type="component" value="Unassembled WGS sequence"/>
</dbReference>
<keyword evidence="9 14" id="KW-0133">Cell shape</keyword>